<dbReference type="OrthoDB" id="5805133at2759"/>
<dbReference type="AlphaFoldDB" id="A0A0N5CY03"/>
<keyword evidence="2" id="KW-1185">Reference proteome</keyword>
<accession>A0A0N5CY03</accession>
<dbReference type="Proteomes" id="UP000276776">
    <property type="component" value="Unassembled WGS sequence"/>
</dbReference>
<organism evidence="3">
    <name type="scientific">Thelazia callipaeda</name>
    <name type="common">Oriental eyeworm</name>
    <name type="synonym">Parasitic nematode</name>
    <dbReference type="NCBI Taxonomy" id="103827"/>
    <lineage>
        <taxon>Eukaryota</taxon>
        <taxon>Metazoa</taxon>
        <taxon>Ecdysozoa</taxon>
        <taxon>Nematoda</taxon>
        <taxon>Chromadorea</taxon>
        <taxon>Rhabditida</taxon>
        <taxon>Spirurina</taxon>
        <taxon>Spiruromorpha</taxon>
        <taxon>Thelazioidea</taxon>
        <taxon>Thelaziidae</taxon>
        <taxon>Thelazia</taxon>
    </lineage>
</organism>
<sequence length="266" mass="30868">MLVVTEDFEPFDVPLKELELDTRQIISRAEECKRYQSHYRYYCKKTNIAQYNEEVRIICERYLHICSDLSPSTINHIHRQRTYWHESGLPKKQEKALVNCYTSCRETDPACVVACECIYLQWIMNMECGPGARSGALANCQRWYKKCRGIWQPVPNQIPFPQGVYYAPPTVRGTFYGYDPLSTYSTFDKPRHHGLSFYRGTQTTLVNWPEGEISGGTTFDVPIVGIDGIYNAYDVGFPNMASIYRLIMPYNHGLNRGTGRRHLQNY</sequence>
<dbReference type="EMBL" id="UYYF01004331">
    <property type="protein sequence ID" value="VDN02520.1"/>
    <property type="molecule type" value="Genomic_DNA"/>
</dbReference>
<evidence type="ECO:0000313" key="2">
    <source>
        <dbReference type="Proteomes" id="UP000276776"/>
    </source>
</evidence>
<dbReference type="WBParaSite" id="TCLT_0000530601-mRNA-1">
    <property type="protein sequence ID" value="TCLT_0000530601-mRNA-1"/>
    <property type="gene ID" value="TCLT_0000530601"/>
</dbReference>
<reference evidence="3" key="1">
    <citation type="submission" date="2017-02" db="UniProtKB">
        <authorList>
            <consortium name="WormBaseParasite"/>
        </authorList>
    </citation>
    <scope>IDENTIFICATION</scope>
</reference>
<evidence type="ECO:0000313" key="3">
    <source>
        <dbReference type="WBParaSite" id="TCLT_0000530601-mRNA-1"/>
    </source>
</evidence>
<protein>
    <submittedName>
        <fullName evidence="3">FZ domain-containing protein</fullName>
    </submittedName>
</protein>
<evidence type="ECO:0000313" key="1">
    <source>
        <dbReference type="EMBL" id="VDN02520.1"/>
    </source>
</evidence>
<dbReference type="OMA" id="CSDRVYP"/>
<gene>
    <name evidence="1" type="ORF">TCLT_LOCUS5295</name>
</gene>
<name>A0A0N5CY03_THECL</name>
<proteinExistence type="predicted"/>
<reference evidence="1 2" key="2">
    <citation type="submission" date="2018-11" db="EMBL/GenBank/DDBJ databases">
        <authorList>
            <consortium name="Pathogen Informatics"/>
        </authorList>
    </citation>
    <scope>NUCLEOTIDE SEQUENCE [LARGE SCALE GENOMIC DNA]</scope>
</reference>